<evidence type="ECO:0000313" key="2">
    <source>
        <dbReference type="EMBL" id="MPN40161.1"/>
    </source>
</evidence>
<dbReference type="AlphaFoldDB" id="A0A645HM86"/>
<proteinExistence type="predicted"/>
<comment type="caution">
    <text evidence="2">The sequence shown here is derived from an EMBL/GenBank/DDBJ whole genome shotgun (WGS) entry which is preliminary data.</text>
</comment>
<feature type="transmembrane region" description="Helical" evidence="1">
    <location>
        <begin position="7"/>
        <end position="25"/>
    </location>
</feature>
<protein>
    <submittedName>
        <fullName evidence="2">Uncharacterized protein</fullName>
    </submittedName>
</protein>
<sequence>MITAESSALFSSALITLFFGLAFLADFALTFATDIVISSILMIVAFCGGASPQNTFRLLLYCPAVTFQVAVQYLSGIRLEIPDPFNQLLMFVTHN</sequence>
<feature type="transmembrane region" description="Helical" evidence="1">
    <location>
        <begin position="31"/>
        <end position="51"/>
    </location>
</feature>
<keyword evidence="1" id="KW-0472">Membrane</keyword>
<accession>A0A645HM86</accession>
<feature type="transmembrane region" description="Helical" evidence="1">
    <location>
        <begin position="58"/>
        <end position="75"/>
    </location>
</feature>
<keyword evidence="1" id="KW-1133">Transmembrane helix</keyword>
<gene>
    <name evidence="2" type="ORF">SDC9_187697</name>
</gene>
<keyword evidence="1" id="KW-0812">Transmembrane</keyword>
<organism evidence="2">
    <name type="scientific">bioreactor metagenome</name>
    <dbReference type="NCBI Taxonomy" id="1076179"/>
    <lineage>
        <taxon>unclassified sequences</taxon>
        <taxon>metagenomes</taxon>
        <taxon>ecological metagenomes</taxon>
    </lineage>
</organism>
<name>A0A645HM86_9ZZZZ</name>
<dbReference type="EMBL" id="VSSQ01096389">
    <property type="protein sequence ID" value="MPN40161.1"/>
    <property type="molecule type" value="Genomic_DNA"/>
</dbReference>
<reference evidence="2" key="1">
    <citation type="submission" date="2019-08" db="EMBL/GenBank/DDBJ databases">
        <authorList>
            <person name="Kucharzyk K."/>
            <person name="Murdoch R.W."/>
            <person name="Higgins S."/>
            <person name="Loffler F."/>
        </authorList>
    </citation>
    <scope>NUCLEOTIDE SEQUENCE</scope>
</reference>
<evidence type="ECO:0000256" key="1">
    <source>
        <dbReference type="SAM" id="Phobius"/>
    </source>
</evidence>